<reference evidence="6 7" key="1">
    <citation type="journal article" date="2018" name="Int. J. Syst. Evol. Microbiol.">
        <title>Pseudooceanicola lipolyticus sp. nov., a marine alphaproteobacterium, reclassification of Oceanicola flagellatus as Pseudooceanicola flagellatus comb. nov. and emended description of the genus Pseudooceanicola.</title>
        <authorList>
            <person name="Huang M.-M."/>
            <person name="Guo L.-L."/>
            <person name="Wu Y.-H."/>
            <person name="Lai Q.-L."/>
            <person name="Shao Z.-Z."/>
            <person name="Wang C.-S."/>
            <person name="Wu M."/>
            <person name="Xu X.-W."/>
        </authorList>
    </citation>
    <scope>NUCLEOTIDE SEQUENCE [LARGE SCALE GENOMIC DNA]</scope>
    <source>
        <strain evidence="6 7">157</strain>
    </source>
</reference>
<dbReference type="AlphaFoldDB" id="A0A2M8IWN2"/>
<accession>A0A2M8IWN2</accession>
<keyword evidence="2" id="KW-0813">Transport</keyword>
<dbReference type="Gene3D" id="3.40.50.300">
    <property type="entry name" value="P-loop containing nucleotide triphosphate hydrolases"/>
    <property type="match status" value="1"/>
</dbReference>
<dbReference type="RefSeq" id="WP_100164178.1">
    <property type="nucleotide sequence ID" value="NZ_PGTB01000131.1"/>
</dbReference>
<dbReference type="PROSITE" id="PS50893">
    <property type="entry name" value="ABC_TRANSPORTER_2"/>
    <property type="match status" value="1"/>
</dbReference>
<dbReference type="SMART" id="SM00382">
    <property type="entry name" value="AAA"/>
    <property type="match status" value="1"/>
</dbReference>
<dbReference type="Pfam" id="PF00005">
    <property type="entry name" value="ABC_tran"/>
    <property type="match status" value="1"/>
</dbReference>
<dbReference type="EMBL" id="PGTB01000131">
    <property type="protein sequence ID" value="PJE34888.1"/>
    <property type="molecule type" value="Genomic_DNA"/>
</dbReference>
<dbReference type="SUPFAM" id="SSF52540">
    <property type="entry name" value="P-loop containing nucleoside triphosphate hydrolases"/>
    <property type="match status" value="1"/>
</dbReference>
<keyword evidence="7" id="KW-1185">Reference proteome</keyword>
<dbReference type="PANTHER" id="PTHR42794:SF2">
    <property type="entry name" value="ABC TRANSPORTER ATP-BINDING PROTEIN"/>
    <property type="match status" value="1"/>
</dbReference>
<evidence type="ECO:0000256" key="1">
    <source>
        <dbReference type="ARBA" id="ARBA00005417"/>
    </source>
</evidence>
<name>A0A2M8IWN2_9RHOB</name>
<dbReference type="CDD" id="cd03214">
    <property type="entry name" value="ABC_Iron-Siderophores_B12_Hemin"/>
    <property type="match status" value="1"/>
</dbReference>
<feature type="domain" description="ABC transporter" evidence="5">
    <location>
        <begin position="3"/>
        <end position="234"/>
    </location>
</feature>
<proteinExistence type="inferred from homology"/>
<organism evidence="6 7">
    <name type="scientific">Pseudooceanicola lipolyticus</name>
    <dbReference type="NCBI Taxonomy" id="2029104"/>
    <lineage>
        <taxon>Bacteria</taxon>
        <taxon>Pseudomonadati</taxon>
        <taxon>Pseudomonadota</taxon>
        <taxon>Alphaproteobacteria</taxon>
        <taxon>Rhodobacterales</taxon>
        <taxon>Paracoccaceae</taxon>
        <taxon>Pseudooceanicola</taxon>
    </lineage>
</organism>
<dbReference type="InterPro" id="IPR003439">
    <property type="entry name" value="ABC_transporter-like_ATP-bd"/>
</dbReference>
<evidence type="ECO:0000259" key="5">
    <source>
        <dbReference type="PROSITE" id="PS50893"/>
    </source>
</evidence>
<evidence type="ECO:0000313" key="7">
    <source>
        <dbReference type="Proteomes" id="UP000231553"/>
    </source>
</evidence>
<dbReference type="OrthoDB" id="9805601at2"/>
<evidence type="ECO:0000256" key="3">
    <source>
        <dbReference type="ARBA" id="ARBA00022741"/>
    </source>
</evidence>
<sequence length="253" mass="27829">MSLELDKVTVTVHRATLLREVSLQVQPGECLGLIGPNGSGKSTLMRCMAGLRKPRSGAIRLRDRSLFAMTARARAQQIALVEQQADTTERLTVREAVELGRTPFLSPVRGWRAEDETRIEAALQAVEMTALADRLWHTLSGGEQQRVHIARALAQAPKLLLLDEPTNHLDIRHQLALLKLIHDLPITRVIALHDLNQAMSCDRLALLDGGRLKAIGRPCEVLTEAIVRDSFGVAASRSIDPAGKHVLHFSHAV</sequence>
<gene>
    <name evidence="6" type="ORF">CVM52_19915</name>
</gene>
<dbReference type="GO" id="GO:0005524">
    <property type="term" value="F:ATP binding"/>
    <property type="evidence" value="ECO:0007669"/>
    <property type="project" value="UniProtKB-KW"/>
</dbReference>
<dbReference type="Proteomes" id="UP000231553">
    <property type="component" value="Unassembled WGS sequence"/>
</dbReference>
<dbReference type="PANTHER" id="PTHR42794">
    <property type="entry name" value="HEMIN IMPORT ATP-BINDING PROTEIN HMUV"/>
    <property type="match status" value="1"/>
</dbReference>
<evidence type="ECO:0000256" key="4">
    <source>
        <dbReference type="ARBA" id="ARBA00022840"/>
    </source>
</evidence>
<keyword evidence="4" id="KW-0067">ATP-binding</keyword>
<comment type="similarity">
    <text evidence="1">Belongs to the ABC transporter superfamily.</text>
</comment>
<keyword evidence="3" id="KW-0547">Nucleotide-binding</keyword>
<dbReference type="InterPro" id="IPR003593">
    <property type="entry name" value="AAA+_ATPase"/>
</dbReference>
<dbReference type="GO" id="GO:0016887">
    <property type="term" value="F:ATP hydrolysis activity"/>
    <property type="evidence" value="ECO:0007669"/>
    <property type="project" value="InterPro"/>
</dbReference>
<comment type="caution">
    <text evidence="6">The sequence shown here is derived from an EMBL/GenBank/DDBJ whole genome shotgun (WGS) entry which is preliminary data.</text>
</comment>
<dbReference type="InterPro" id="IPR027417">
    <property type="entry name" value="P-loop_NTPase"/>
</dbReference>
<evidence type="ECO:0000256" key="2">
    <source>
        <dbReference type="ARBA" id="ARBA00022448"/>
    </source>
</evidence>
<protein>
    <submittedName>
        <fullName evidence="6">Histidinol phosphatase</fullName>
    </submittedName>
</protein>
<dbReference type="FunFam" id="3.40.50.300:FF:000134">
    <property type="entry name" value="Iron-enterobactin ABC transporter ATP-binding protein"/>
    <property type="match status" value="1"/>
</dbReference>
<evidence type="ECO:0000313" key="6">
    <source>
        <dbReference type="EMBL" id="PJE34888.1"/>
    </source>
</evidence>